<dbReference type="Proteomes" id="UP000541558">
    <property type="component" value="Unassembled WGS sequence"/>
</dbReference>
<accession>A0A8H5C655</accession>
<sequence>MLVHFGFAIVSTKRTVRNSHCVIVAFVGACEYTSASVVTSVSTREILVCVDHIGELKWTSQRADFPRLGFDTRPTAQSLVDGDTRAGLGLGGRSSSLRVEARSMRIPPPRLCKDRIVGLINLAVAENSLMTGYLMNYFKDHFSLRPLDFTYGDSLAGNLRLRTSLAQLFNGYFKPFKPVSADELMAGGGLLPIIGQLGRALVDPGNAILIARPYYHGFDMALGALDNIKVQGAHVPLHEAFTTKELDHLELALHEAGTKVQAVFLVNPQNPYGRCYPKEVLEAYCRFCEQHDLHLVSDEIYALSTFCSRDVPTPQPFISILSLDLDSLGVKESRVHMLYGMSKDFDANGFRAGVLHTRNRTLYQSLLATSIFSIVSSPTAELWNSLLSDERGLEAYIEANRAALVEAYEHITEWLRFHDIPYIPSSAGHFLMVNFRPLLSQDSMGRVLGYENDAGMAARETALLSYLSRPPCRVVLAPGSGMHMFEPGWFRLTFSISRGVMDIALGKIERALGWKRWSKPSSQADTVDVASQVDWSKLSSRADTVDTASGVKGNPLN</sequence>
<dbReference type="InterPro" id="IPR015422">
    <property type="entry name" value="PyrdxlP-dep_Trfase_small"/>
</dbReference>
<dbReference type="SUPFAM" id="SSF53383">
    <property type="entry name" value="PLP-dependent transferases"/>
    <property type="match status" value="1"/>
</dbReference>
<dbReference type="InterPro" id="IPR015424">
    <property type="entry name" value="PyrdxlP-dep_Trfase"/>
</dbReference>
<protein>
    <recommendedName>
        <fullName evidence="2">Aminotransferase class I/classII large domain-containing protein</fullName>
    </recommendedName>
</protein>
<name>A0A8H5C655_9AGAR</name>
<dbReference type="GO" id="GO:0030170">
    <property type="term" value="F:pyridoxal phosphate binding"/>
    <property type="evidence" value="ECO:0007669"/>
    <property type="project" value="InterPro"/>
</dbReference>
<dbReference type="OrthoDB" id="7042322at2759"/>
<feature type="domain" description="Aminotransferase class I/classII large" evidence="2">
    <location>
        <begin position="156"/>
        <end position="508"/>
    </location>
</feature>
<dbReference type="PRINTS" id="PR00753">
    <property type="entry name" value="ACCSYNTHASE"/>
</dbReference>
<evidence type="ECO:0000256" key="1">
    <source>
        <dbReference type="ARBA" id="ARBA00022898"/>
    </source>
</evidence>
<dbReference type="AlphaFoldDB" id="A0A8H5C655"/>
<gene>
    <name evidence="3" type="ORF">D9611_009631</name>
</gene>
<proteinExistence type="predicted"/>
<dbReference type="Gene3D" id="3.90.1150.10">
    <property type="entry name" value="Aspartate Aminotransferase, domain 1"/>
    <property type="match status" value="1"/>
</dbReference>
<evidence type="ECO:0000313" key="3">
    <source>
        <dbReference type="EMBL" id="KAF5335810.1"/>
    </source>
</evidence>
<dbReference type="InterPro" id="IPR004839">
    <property type="entry name" value="Aminotransferase_I/II_large"/>
</dbReference>
<dbReference type="InterPro" id="IPR015421">
    <property type="entry name" value="PyrdxlP-dep_Trfase_major"/>
</dbReference>
<keyword evidence="1" id="KW-0663">Pyridoxal phosphate</keyword>
<comment type="caution">
    <text evidence="3">The sequence shown here is derived from an EMBL/GenBank/DDBJ whole genome shotgun (WGS) entry which is preliminary data.</text>
</comment>
<organism evidence="3 4">
    <name type="scientific">Ephemerocybe angulata</name>
    <dbReference type="NCBI Taxonomy" id="980116"/>
    <lineage>
        <taxon>Eukaryota</taxon>
        <taxon>Fungi</taxon>
        <taxon>Dikarya</taxon>
        <taxon>Basidiomycota</taxon>
        <taxon>Agaricomycotina</taxon>
        <taxon>Agaricomycetes</taxon>
        <taxon>Agaricomycetidae</taxon>
        <taxon>Agaricales</taxon>
        <taxon>Agaricineae</taxon>
        <taxon>Psathyrellaceae</taxon>
        <taxon>Ephemerocybe</taxon>
    </lineage>
</organism>
<dbReference type="EMBL" id="JAACJK010000060">
    <property type="protein sequence ID" value="KAF5335810.1"/>
    <property type="molecule type" value="Genomic_DNA"/>
</dbReference>
<dbReference type="PANTHER" id="PTHR43795:SF39">
    <property type="entry name" value="AMINOTRANSFERASE CLASS I_CLASSII DOMAIN-CONTAINING PROTEIN"/>
    <property type="match status" value="1"/>
</dbReference>
<dbReference type="CDD" id="cd00609">
    <property type="entry name" value="AAT_like"/>
    <property type="match status" value="1"/>
</dbReference>
<evidence type="ECO:0000313" key="4">
    <source>
        <dbReference type="Proteomes" id="UP000541558"/>
    </source>
</evidence>
<dbReference type="Gene3D" id="3.40.640.10">
    <property type="entry name" value="Type I PLP-dependent aspartate aminotransferase-like (Major domain)"/>
    <property type="match status" value="1"/>
</dbReference>
<dbReference type="GO" id="GO:0006520">
    <property type="term" value="P:amino acid metabolic process"/>
    <property type="evidence" value="ECO:0007669"/>
    <property type="project" value="TreeGrafter"/>
</dbReference>
<keyword evidence="4" id="KW-1185">Reference proteome</keyword>
<dbReference type="InterPro" id="IPR050478">
    <property type="entry name" value="Ethylene_sulfur-biosynth"/>
</dbReference>
<evidence type="ECO:0000259" key="2">
    <source>
        <dbReference type="Pfam" id="PF00155"/>
    </source>
</evidence>
<reference evidence="3 4" key="1">
    <citation type="journal article" date="2020" name="ISME J.">
        <title>Uncovering the hidden diversity of litter-decomposition mechanisms in mushroom-forming fungi.</title>
        <authorList>
            <person name="Floudas D."/>
            <person name="Bentzer J."/>
            <person name="Ahren D."/>
            <person name="Johansson T."/>
            <person name="Persson P."/>
            <person name="Tunlid A."/>
        </authorList>
    </citation>
    <scope>NUCLEOTIDE SEQUENCE [LARGE SCALE GENOMIC DNA]</scope>
    <source>
        <strain evidence="3 4">CBS 175.51</strain>
    </source>
</reference>
<dbReference type="GO" id="GO:0008483">
    <property type="term" value="F:transaminase activity"/>
    <property type="evidence" value="ECO:0007669"/>
    <property type="project" value="TreeGrafter"/>
</dbReference>
<dbReference type="PANTHER" id="PTHR43795">
    <property type="entry name" value="BIFUNCTIONAL ASPARTATE AMINOTRANSFERASE AND GLUTAMATE/ASPARTATE-PREPHENATE AMINOTRANSFERASE-RELATED"/>
    <property type="match status" value="1"/>
</dbReference>
<dbReference type="Pfam" id="PF00155">
    <property type="entry name" value="Aminotran_1_2"/>
    <property type="match status" value="1"/>
</dbReference>